<reference evidence="10" key="1">
    <citation type="journal article" date="2019" name="Int. J. Syst. Evol. Microbiol.">
        <title>The Global Catalogue of Microorganisms (GCM) 10K type strain sequencing project: providing services to taxonomists for standard genome sequencing and annotation.</title>
        <authorList>
            <consortium name="The Broad Institute Genomics Platform"/>
            <consortium name="The Broad Institute Genome Sequencing Center for Infectious Disease"/>
            <person name="Wu L."/>
            <person name="Ma J."/>
        </authorList>
    </citation>
    <scope>NUCLEOTIDE SEQUENCE [LARGE SCALE GENOMIC DNA]</scope>
    <source>
        <strain evidence="10">KCTC 42424</strain>
    </source>
</reference>
<comment type="caution">
    <text evidence="9">The sequence shown here is derived from an EMBL/GenBank/DDBJ whole genome shotgun (WGS) entry which is preliminary data.</text>
</comment>
<evidence type="ECO:0000256" key="4">
    <source>
        <dbReference type="ARBA" id="ARBA00022741"/>
    </source>
</evidence>
<dbReference type="InterPro" id="IPR002306">
    <property type="entry name" value="Trp-tRNA-ligase"/>
</dbReference>
<keyword evidence="7 8" id="KW-0030">Aminoacyl-tRNA synthetase</keyword>
<evidence type="ECO:0000256" key="8">
    <source>
        <dbReference type="RuleBase" id="RU363036"/>
    </source>
</evidence>
<dbReference type="RefSeq" id="WP_376866952.1">
    <property type="nucleotide sequence ID" value="NZ_JBHRYB010000013.1"/>
</dbReference>
<dbReference type="InterPro" id="IPR001412">
    <property type="entry name" value="aa-tRNA-synth_I_CS"/>
</dbReference>
<dbReference type="EMBL" id="JBHRYB010000013">
    <property type="protein sequence ID" value="MFC3680854.1"/>
    <property type="molecule type" value="Genomic_DNA"/>
</dbReference>
<evidence type="ECO:0000313" key="10">
    <source>
        <dbReference type="Proteomes" id="UP001595722"/>
    </source>
</evidence>
<organism evidence="9 10">
    <name type="scientific">Bacterioplanoides pacificum</name>
    <dbReference type="NCBI Taxonomy" id="1171596"/>
    <lineage>
        <taxon>Bacteria</taxon>
        <taxon>Pseudomonadati</taxon>
        <taxon>Pseudomonadota</taxon>
        <taxon>Gammaproteobacteria</taxon>
        <taxon>Oceanospirillales</taxon>
        <taxon>Oceanospirillaceae</taxon>
        <taxon>Bacterioplanoides</taxon>
    </lineage>
</organism>
<dbReference type="PANTHER" id="PTHR43766:SF1">
    <property type="entry name" value="TRYPTOPHAN--TRNA LIGASE, MITOCHONDRIAL"/>
    <property type="match status" value="1"/>
</dbReference>
<dbReference type="EC" id="6.1.1.2" evidence="2"/>
<dbReference type="Proteomes" id="UP001595722">
    <property type="component" value="Unassembled WGS sequence"/>
</dbReference>
<dbReference type="NCBIfam" id="NF008922">
    <property type="entry name" value="PRK12283.1"/>
    <property type="match status" value="1"/>
</dbReference>
<dbReference type="Gene3D" id="1.10.240.10">
    <property type="entry name" value="Tyrosyl-Transfer RNA Synthetase"/>
    <property type="match status" value="1"/>
</dbReference>
<evidence type="ECO:0000256" key="6">
    <source>
        <dbReference type="ARBA" id="ARBA00022917"/>
    </source>
</evidence>
<protein>
    <recommendedName>
        <fullName evidence="2">tryptophan--tRNA ligase</fullName>
        <ecNumber evidence="2">6.1.1.2</ecNumber>
    </recommendedName>
</protein>
<dbReference type="SUPFAM" id="SSF52374">
    <property type="entry name" value="Nucleotidylyl transferase"/>
    <property type="match status" value="1"/>
</dbReference>
<dbReference type="InterPro" id="IPR002305">
    <property type="entry name" value="aa-tRNA-synth_Ic"/>
</dbReference>
<keyword evidence="6 8" id="KW-0648">Protein biosynthesis</keyword>
<name>A0ABV7VUI0_9GAMM</name>
<dbReference type="Pfam" id="PF00579">
    <property type="entry name" value="tRNA-synt_1b"/>
    <property type="match status" value="2"/>
</dbReference>
<evidence type="ECO:0000256" key="7">
    <source>
        <dbReference type="ARBA" id="ARBA00023146"/>
    </source>
</evidence>
<evidence type="ECO:0000313" key="9">
    <source>
        <dbReference type="EMBL" id="MFC3680854.1"/>
    </source>
</evidence>
<evidence type="ECO:0000256" key="3">
    <source>
        <dbReference type="ARBA" id="ARBA00022598"/>
    </source>
</evidence>
<dbReference type="Gene3D" id="3.40.50.620">
    <property type="entry name" value="HUPs"/>
    <property type="match status" value="1"/>
</dbReference>
<dbReference type="PANTHER" id="PTHR43766">
    <property type="entry name" value="TRYPTOPHAN--TRNA LIGASE, MITOCHONDRIAL"/>
    <property type="match status" value="1"/>
</dbReference>
<dbReference type="GO" id="GO:0004830">
    <property type="term" value="F:tryptophan-tRNA ligase activity"/>
    <property type="evidence" value="ECO:0007669"/>
    <property type="project" value="UniProtKB-EC"/>
</dbReference>
<keyword evidence="3 8" id="KW-0436">Ligase</keyword>
<evidence type="ECO:0000256" key="2">
    <source>
        <dbReference type="ARBA" id="ARBA00013161"/>
    </source>
</evidence>
<dbReference type="PROSITE" id="PS00178">
    <property type="entry name" value="AA_TRNA_LIGASE_I"/>
    <property type="match status" value="1"/>
</dbReference>
<evidence type="ECO:0000256" key="5">
    <source>
        <dbReference type="ARBA" id="ARBA00022840"/>
    </source>
</evidence>
<dbReference type="InterPro" id="IPR014729">
    <property type="entry name" value="Rossmann-like_a/b/a_fold"/>
</dbReference>
<accession>A0ABV7VUI0</accession>
<evidence type="ECO:0000256" key="1">
    <source>
        <dbReference type="ARBA" id="ARBA00005594"/>
    </source>
</evidence>
<keyword evidence="5 8" id="KW-0067">ATP-binding</keyword>
<proteinExistence type="inferred from homology"/>
<keyword evidence="10" id="KW-1185">Reference proteome</keyword>
<gene>
    <name evidence="9" type="ORF">ACFOMG_12165</name>
</gene>
<sequence length="404" mass="45276">MSSVDPQRRVLSGMRPTGRLHLGHYHGVLKNWVKLQHEYDCFFFAADWHALTSNYERSGDIANSTWDMLIDWLAAGINPGSATLFIQSRIPELAELNLLLSMVTPQTWLERVPSFKDQQERLSDKEQSTLGFLGYPLLQSADILAFRAGLVPVGADQVAHIELAREISRRFNHLYGREAGFETNAQLAIKKLNKKVAGLYTQLRSAYLSQGDAEALATAQALVKEQSSLTLADTERLLGYLEGTGKTILPEPQVLLADASRLPGLDGHKMSKSNGNLIPLRAEPDEVSKKVRTMPTDPARIRLSDPGDPDKCPVWQFHLTYSDEATRERVQTQCRSAGWGCLECKQPVIDAIIAEQEPIRERARQYEGNRDLLRSIVVEGTEKARDEVRDTLEEVREAVGLDYL</sequence>
<dbReference type="PRINTS" id="PR01039">
    <property type="entry name" value="TRNASYNTHTRP"/>
</dbReference>
<keyword evidence="4 8" id="KW-0547">Nucleotide-binding</keyword>
<dbReference type="InterPro" id="IPR050203">
    <property type="entry name" value="Trp-tRNA_synthetase"/>
</dbReference>
<comment type="similarity">
    <text evidence="1 8">Belongs to the class-I aminoacyl-tRNA synthetase family.</text>
</comment>
<dbReference type="CDD" id="cd00806">
    <property type="entry name" value="TrpRS_core"/>
    <property type="match status" value="1"/>
</dbReference>